<dbReference type="InterPro" id="IPR007817">
    <property type="entry name" value="Isocyanide_synthase_DIT1"/>
</dbReference>
<dbReference type="RefSeq" id="WP_018577995.1">
    <property type="nucleotide sequence ID" value="NZ_KB892415.1"/>
</dbReference>
<dbReference type="Proteomes" id="UP000054600">
    <property type="component" value="Unassembled WGS sequence"/>
</dbReference>
<dbReference type="STRING" id="1122169.Lsha_1058"/>
<protein>
    <submittedName>
        <fullName evidence="1">Pyoverdine biosynthesis protein PvcA</fullName>
    </submittedName>
</protein>
<dbReference type="AlphaFoldDB" id="A0A0W0Z0T2"/>
<evidence type="ECO:0000313" key="2">
    <source>
        <dbReference type="Proteomes" id="UP000054600"/>
    </source>
</evidence>
<reference evidence="1 2" key="1">
    <citation type="submission" date="2015-11" db="EMBL/GenBank/DDBJ databases">
        <title>Genomic analysis of 38 Legionella species identifies large and diverse effector repertoires.</title>
        <authorList>
            <person name="Burstein D."/>
            <person name="Amaro F."/>
            <person name="Zusman T."/>
            <person name="Lifshitz Z."/>
            <person name="Cohen O."/>
            <person name="Gilbert J.A."/>
            <person name="Pupko T."/>
            <person name="Shuman H.A."/>
            <person name="Segal G."/>
        </authorList>
    </citation>
    <scope>NUCLEOTIDE SEQUENCE [LARGE SCALE GENOMIC DNA]</scope>
    <source>
        <strain evidence="1 2">ATCC 49655</strain>
    </source>
</reference>
<evidence type="ECO:0000313" key="1">
    <source>
        <dbReference type="EMBL" id="KTD62358.1"/>
    </source>
</evidence>
<keyword evidence="2" id="KW-1185">Reference proteome</keyword>
<comment type="caution">
    <text evidence="1">The sequence shown here is derived from an EMBL/GenBank/DDBJ whole genome shotgun (WGS) entry which is preliminary data.</text>
</comment>
<proteinExistence type="predicted"/>
<dbReference type="OrthoDB" id="5690590at2"/>
<name>A0A0W0Z0T2_9GAMM</name>
<sequence>MIYKAGLNRESEAVISDHFMHRINQDLNLERYQSIEFSKRALVLDSNQLIEQLIPSLLAASEQFILKRVSATKIRARKNFKEYGVSNANELGLVELITEVMFDRQFLKGPKLNCSRLLLAEKIKVSVEKQEVIKLVIPALPYKSSSPLKSRGTSPDLSEISFLLGLAEIVKTMSLIYKEKITTTNETMAIFTVISDGSRFNTFLNEPQEAIKAYQDQLRWWINKLNLSNFIKILDYQFVMENYLSKKLYLEKKRIRDEVRQLYNTLMVPLLNPQNMLQTLSKAISLDPDPESCNAEGRFIPLFKSLIYTIRYKILIRYAKQNEEHYLALYSDITKHLFEPYTQLKEDDLARVETFITNPQQQSRVTQIQCYEYLRQAMLKEVWQATINYIAEIRSDRDLAVDPISSCFTDHIRWTIHAKSGQMAILTTTATGDPIQPWHGTGVFKLTKNNKIKIYTLPVLLLEGEKAVPVLIVNKGLTPDFITQSQPFFYIHRELTYKNVNELLDKISKNIIRNRKL</sequence>
<dbReference type="PATRIC" id="fig|1122169.6.peg.1221"/>
<organism evidence="1 2">
    <name type="scientific">Legionella shakespearei DSM 23087</name>
    <dbReference type="NCBI Taxonomy" id="1122169"/>
    <lineage>
        <taxon>Bacteria</taxon>
        <taxon>Pseudomonadati</taxon>
        <taxon>Pseudomonadota</taxon>
        <taxon>Gammaproteobacteria</taxon>
        <taxon>Legionellales</taxon>
        <taxon>Legionellaceae</taxon>
        <taxon>Legionella</taxon>
    </lineage>
</organism>
<accession>A0A0W0Z0T2</accession>
<dbReference type="EMBL" id="LNYW01000033">
    <property type="protein sequence ID" value="KTD62358.1"/>
    <property type="molecule type" value="Genomic_DNA"/>
</dbReference>
<dbReference type="eggNOG" id="COG3207">
    <property type="taxonomic scope" value="Bacteria"/>
</dbReference>
<gene>
    <name evidence="1" type="ORF">Lsha_1058</name>
</gene>
<dbReference type="Pfam" id="PF05141">
    <property type="entry name" value="DIT1_PvcA"/>
    <property type="match status" value="1"/>
</dbReference>